<dbReference type="GO" id="GO:0042364">
    <property type="term" value="P:water-soluble vitamin biosynthetic process"/>
    <property type="evidence" value="ECO:0007669"/>
    <property type="project" value="UniProtKB-ARBA"/>
</dbReference>
<accession>A0A9K3GN92</accession>
<dbReference type="SFLD" id="SFLDF00319">
    <property type="entry name" value="Fe_hydrogenase_maturase_(HydG"/>
    <property type="match status" value="1"/>
</dbReference>
<comment type="caution">
    <text evidence="9">The sequence shown here is derived from an EMBL/GenBank/DDBJ whole genome shotgun (WGS) entry which is preliminary data.</text>
</comment>
<dbReference type="Gene3D" id="3.20.20.70">
    <property type="entry name" value="Aldolase class I"/>
    <property type="match status" value="1"/>
</dbReference>
<dbReference type="InterPro" id="IPR010722">
    <property type="entry name" value="BATS_dom"/>
</dbReference>
<evidence type="ECO:0000256" key="2">
    <source>
        <dbReference type="ARBA" id="ARBA00022485"/>
    </source>
</evidence>
<keyword evidence="2" id="KW-0004">4Fe-4S</keyword>
<protein>
    <submittedName>
        <fullName evidence="9">[FeFe]-hydrogenase maturation HydG, radical SAM</fullName>
    </submittedName>
</protein>
<dbReference type="SFLD" id="SFLDG01081">
    <property type="entry name" value="cleavage_of_the_Ca-Cb_bond_in"/>
    <property type="match status" value="1"/>
</dbReference>
<dbReference type="SFLD" id="SFLDS00029">
    <property type="entry name" value="Radical_SAM"/>
    <property type="match status" value="1"/>
</dbReference>
<evidence type="ECO:0000313" key="10">
    <source>
        <dbReference type="Proteomes" id="UP000265618"/>
    </source>
</evidence>
<dbReference type="EMBL" id="BDIP01004179">
    <property type="protein sequence ID" value="GIQ88560.1"/>
    <property type="molecule type" value="Genomic_DNA"/>
</dbReference>
<dbReference type="GO" id="GO:0044272">
    <property type="term" value="P:sulfur compound biosynthetic process"/>
    <property type="evidence" value="ECO:0007669"/>
    <property type="project" value="UniProtKB-ARBA"/>
</dbReference>
<keyword evidence="6" id="KW-0411">Iron-sulfur</keyword>
<dbReference type="AlphaFoldDB" id="A0A9K3GN92"/>
<dbReference type="GO" id="GO:0003824">
    <property type="term" value="F:catalytic activity"/>
    <property type="evidence" value="ECO:0007669"/>
    <property type="project" value="InterPro"/>
</dbReference>
<feature type="domain" description="Radical SAM core" evidence="8">
    <location>
        <begin position="32"/>
        <end position="266"/>
    </location>
</feature>
<dbReference type="InterPro" id="IPR058240">
    <property type="entry name" value="rSAM_sf"/>
</dbReference>
<keyword evidence="10" id="KW-1185">Reference proteome</keyword>
<keyword evidence="3" id="KW-0949">S-adenosyl-L-methionine</keyword>
<feature type="non-terminal residue" evidence="9">
    <location>
        <position position="1"/>
    </location>
</feature>
<dbReference type="InterPro" id="IPR024007">
    <property type="entry name" value="FeFe-hyd_mat_HydG"/>
</dbReference>
<dbReference type="GO" id="GO:0051539">
    <property type="term" value="F:4 iron, 4 sulfur cluster binding"/>
    <property type="evidence" value="ECO:0007669"/>
    <property type="project" value="UniProtKB-KW"/>
</dbReference>
<dbReference type="InterPro" id="IPR034428">
    <property type="entry name" value="ThiH/NoCL/HydG-like"/>
</dbReference>
<proteinExistence type="predicted"/>
<dbReference type="OrthoDB" id="10261561at2759"/>
<name>A0A9K3GN92_9EUKA</name>
<sequence>EAATLLNVDYEAHPELEEALFKTALAIKERIYGKRIVIFAPLYAANYCCNGCLYCGYNAANHGTERSHLTPEEVESEVKAICNSGHKRILMLCGEHPNYTFDDFLEAVQIAAKTKSGPHGEVRRINVEVPVLSVTDLKRLKATDAVGTYTVFQESYHRPTYKAMHPWGPKSDYDYRLTCMDRSMMAGIDDVGIGALFGLYDWKYEVLGLLQHANHLNDKWKCGPHTISIPRLKPAKNAPASTDVPHAVSDAELKRLVAIMRLAVPYTGMILSTRESAELRSELLDLGISQLSAGSRTAVGSYDEAEQGGEDDAEAGQDQEGQFELADHRTVDEIIYSLMEDGYVPSACTACYRVGRTGEAFMKWAKTGSIHNCCLPNAVITLQEYLEDYAPQETKELGEQVIADHSHI</sequence>
<keyword evidence="4" id="KW-0479">Metal-binding</keyword>
<dbReference type="InterPro" id="IPR007197">
    <property type="entry name" value="rSAM"/>
</dbReference>
<evidence type="ECO:0000313" key="9">
    <source>
        <dbReference type="EMBL" id="GIQ88560.1"/>
    </source>
</evidence>
<dbReference type="PANTHER" id="PTHR43583">
    <property type="entry name" value="2-IMINOACETATE SYNTHASE"/>
    <property type="match status" value="1"/>
</dbReference>
<comment type="cofactor">
    <cofactor evidence="1">
        <name>[4Fe-4S] cluster</name>
        <dbReference type="ChEBI" id="CHEBI:49883"/>
    </cofactor>
</comment>
<feature type="non-terminal residue" evidence="9">
    <location>
        <position position="408"/>
    </location>
</feature>
<organism evidence="9 10">
    <name type="scientific">Kipferlia bialata</name>
    <dbReference type="NCBI Taxonomy" id="797122"/>
    <lineage>
        <taxon>Eukaryota</taxon>
        <taxon>Metamonada</taxon>
        <taxon>Carpediemonas-like organisms</taxon>
        <taxon>Kipferlia</taxon>
    </lineage>
</organism>
<feature type="compositionally biased region" description="Acidic residues" evidence="7">
    <location>
        <begin position="303"/>
        <end position="317"/>
    </location>
</feature>
<dbReference type="SFLD" id="SFLDG01060">
    <property type="entry name" value="BATS_domain_containing"/>
    <property type="match status" value="1"/>
</dbReference>
<feature type="region of interest" description="Disordered" evidence="7">
    <location>
        <begin position="297"/>
        <end position="319"/>
    </location>
</feature>
<evidence type="ECO:0000256" key="4">
    <source>
        <dbReference type="ARBA" id="ARBA00022723"/>
    </source>
</evidence>
<dbReference type="PROSITE" id="PS51918">
    <property type="entry name" value="RADICAL_SAM"/>
    <property type="match status" value="1"/>
</dbReference>
<dbReference type="Proteomes" id="UP000265618">
    <property type="component" value="Unassembled WGS sequence"/>
</dbReference>
<evidence type="ECO:0000256" key="7">
    <source>
        <dbReference type="SAM" id="MobiDB-lite"/>
    </source>
</evidence>
<keyword evidence="5" id="KW-0408">Iron</keyword>
<dbReference type="SUPFAM" id="SSF102114">
    <property type="entry name" value="Radical SAM enzymes"/>
    <property type="match status" value="1"/>
</dbReference>
<evidence type="ECO:0000256" key="6">
    <source>
        <dbReference type="ARBA" id="ARBA00023014"/>
    </source>
</evidence>
<reference evidence="9 10" key="1">
    <citation type="journal article" date="2018" name="PLoS ONE">
        <title>The draft genome of Kipferlia bialata reveals reductive genome evolution in fornicate parasites.</title>
        <authorList>
            <person name="Tanifuji G."/>
            <person name="Takabayashi S."/>
            <person name="Kume K."/>
            <person name="Takagi M."/>
            <person name="Nakayama T."/>
            <person name="Kamikawa R."/>
            <person name="Inagaki Y."/>
            <person name="Hashimoto T."/>
        </authorList>
    </citation>
    <scope>NUCLEOTIDE SEQUENCE [LARGE SCALE GENOMIC DNA]</scope>
    <source>
        <strain evidence="9">NY0173</strain>
    </source>
</reference>
<evidence type="ECO:0000256" key="5">
    <source>
        <dbReference type="ARBA" id="ARBA00023004"/>
    </source>
</evidence>
<dbReference type="Pfam" id="PF04055">
    <property type="entry name" value="Radical_SAM"/>
    <property type="match status" value="1"/>
</dbReference>
<dbReference type="GO" id="GO:0046872">
    <property type="term" value="F:metal ion binding"/>
    <property type="evidence" value="ECO:0007669"/>
    <property type="project" value="UniProtKB-KW"/>
</dbReference>
<gene>
    <name evidence="9" type="ORF">KIPB_010837</name>
</gene>
<dbReference type="InterPro" id="IPR013785">
    <property type="entry name" value="Aldolase_TIM"/>
</dbReference>
<dbReference type="PANTHER" id="PTHR43583:SF2">
    <property type="entry name" value="THIAZOLE BIOSYNTHESIS PROTEIN"/>
    <property type="match status" value="1"/>
</dbReference>
<dbReference type="NCBIfam" id="TIGR03955">
    <property type="entry name" value="rSAM_HydG"/>
    <property type="match status" value="1"/>
</dbReference>
<evidence type="ECO:0000256" key="3">
    <source>
        <dbReference type="ARBA" id="ARBA00022691"/>
    </source>
</evidence>
<dbReference type="SMART" id="SM00876">
    <property type="entry name" value="BATS"/>
    <property type="match status" value="1"/>
</dbReference>
<dbReference type="Pfam" id="PF06968">
    <property type="entry name" value="BATS"/>
    <property type="match status" value="1"/>
</dbReference>
<evidence type="ECO:0000259" key="8">
    <source>
        <dbReference type="PROSITE" id="PS51918"/>
    </source>
</evidence>
<evidence type="ECO:0000256" key="1">
    <source>
        <dbReference type="ARBA" id="ARBA00001966"/>
    </source>
</evidence>